<sequence>MRGKPVVIECKFDGDRLQLHKDGTKLLYFSRNGNDHQEFHHGTKDVLIKNIIPEKCILDGEMCVWSTSESKFLPFGANQEVAKQHVEDPDKQLPEVAALHPDPQVAAHVRVCDKLMPPTRVQSCNFTDVALSVAPDMTLPDSLNCKCRRAFPHCSDLVDGHVVSVDYNIISDDNLRKLFQEGSKYRLNGETADVLQALAIGLDEYNASYKNTFARHSRRASFSSLSQKLHSWRSAILGHCQSNATSLLMKLMLMLFSIPACIRAAEP</sequence>
<accession>A0A388M6C9</accession>
<dbReference type="InterPro" id="IPR029710">
    <property type="entry name" value="LIG4"/>
</dbReference>
<dbReference type="GO" id="GO:0032807">
    <property type="term" value="C:DNA ligase IV complex"/>
    <property type="evidence" value="ECO:0007669"/>
    <property type="project" value="TreeGrafter"/>
</dbReference>
<dbReference type="GO" id="GO:0006303">
    <property type="term" value="P:double-strand break repair via nonhomologous end joining"/>
    <property type="evidence" value="ECO:0007669"/>
    <property type="project" value="TreeGrafter"/>
</dbReference>
<dbReference type="PANTHER" id="PTHR45997:SF1">
    <property type="entry name" value="DNA LIGASE 4"/>
    <property type="match status" value="1"/>
</dbReference>
<evidence type="ECO:0000313" key="3">
    <source>
        <dbReference type="Proteomes" id="UP000265515"/>
    </source>
</evidence>
<dbReference type="OrthoDB" id="151490at2759"/>
<evidence type="ECO:0000259" key="1">
    <source>
        <dbReference type="Pfam" id="PF01068"/>
    </source>
</evidence>
<evidence type="ECO:0000313" key="2">
    <source>
        <dbReference type="EMBL" id="GBG90111.1"/>
    </source>
</evidence>
<dbReference type="GO" id="GO:0003677">
    <property type="term" value="F:DNA binding"/>
    <property type="evidence" value="ECO:0007669"/>
    <property type="project" value="InterPro"/>
</dbReference>
<dbReference type="SUPFAM" id="SSF56091">
    <property type="entry name" value="DNA ligase/mRNA capping enzyme, catalytic domain"/>
    <property type="match status" value="1"/>
</dbReference>
<dbReference type="Pfam" id="PF01068">
    <property type="entry name" value="DNA_ligase_A_M"/>
    <property type="match status" value="1"/>
</dbReference>
<name>A0A388M6C9_CHABU</name>
<dbReference type="GO" id="GO:0003910">
    <property type="term" value="F:DNA ligase (ATP) activity"/>
    <property type="evidence" value="ECO:0007669"/>
    <property type="project" value="InterPro"/>
</dbReference>
<dbReference type="GO" id="GO:0006310">
    <property type="term" value="P:DNA recombination"/>
    <property type="evidence" value="ECO:0007669"/>
    <property type="project" value="InterPro"/>
</dbReference>
<dbReference type="Proteomes" id="UP000265515">
    <property type="component" value="Unassembled WGS sequence"/>
</dbReference>
<protein>
    <recommendedName>
        <fullName evidence="1">ATP-dependent DNA ligase family profile domain-containing protein</fullName>
    </recommendedName>
</protein>
<dbReference type="AlphaFoldDB" id="A0A388M6C9"/>
<keyword evidence="3" id="KW-1185">Reference proteome</keyword>
<feature type="domain" description="ATP-dependent DNA ligase family profile" evidence="1">
    <location>
        <begin position="2"/>
        <end position="89"/>
    </location>
</feature>
<organism evidence="2 3">
    <name type="scientific">Chara braunii</name>
    <name type="common">Braun's stonewort</name>
    <dbReference type="NCBI Taxonomy" id="69332"/>
    <lineage>
        <taxon>Eukaryota</taxon>
        <taxon>Viridiplantae</taxon>
        <taxon>Streptophyta</taxon>
        <taxon>Charophyceae</taxon>
        <taxon>Charales</taxon>
        <taxon>Characeae</taxon>
        <taxon>Chara</taxon>
    </lineage>
</organism>
<dbReference type="Gene3D" id="3.30.470.30">
    <property type="entry name" value="DNA ligase/mRNA capping enzyme"/>
    <property type="match status" value="1"/>
</dbReference>
<dbReference type="PANTHER" id="PTHR45997">
    <property type="entry name" value="DNA LIGASE 4"/>
    <property type="match status" value="1"/>
</dbReference>
<gene>
    <name evidence="2" type="ORF">CBR_g50203</name>
</gene>
<dbReference type="EMBL" id="BFEA01000787">
    <property type="protein sequence ID" value="GBG90111.1"/>
    <property type="molecule type" value="Genomic_DNA"/>
</dbReference>
<comment type="caution">
    <text evidence="2">The sequence shown here is derived from an EMBL/GenBank/DDBJ whole genome shotgun (WGS) entry which is preliminary data.</text>
</comment>
<proteinExistence type="predicted"/>
<dbReference type="GO" id="GO:0006297">
    <property type="term" value="P:nucleotide-excision repair, DNA gap filling"/>
    <property type="evidence" value="ECO:0007669"/>
    <property type="project" value="TreeGrafter"/>
</dbReference>
<dbReference type="STRING" id="69332.A0A388M6C9"/>
<dbReference type="Gramene" id="GBG90111">
    <property type="protein sequence ID" value="GBG90111"/>
    <property type="gene ID" value="CBR_g50203"/>
</dbReference>
<reference evidence="2 3" key="1">
    <citation type="journal article" date="2018" name="Cell">
        <title>The Chara Genome: Secondary Complexity and Implications for Plant Terrestrialization.</title>
        <authorList>
            <person name="Nishiyama T."/>
            <person name="Sakayama H."/>
            <person name="Vries J.D."/>
            <person name="Buschmann H."/>
            <person name="Saint-Marcoux D."/>
            <person name="Ullrich K.K."/>
            <person name="Haas F.B."/>
            <person name="Vanderstraeten L."/>
            <person name="Becker D."/>
            <person name="Lang D."/>
            <person name="Vosolsobe S."/>
            <person name="Rombauts S."/>
            <person name="Wilhelmsson P.K.I."/>
            <person name="Janitza P."/>
            <person name="Kern R."/>
            <person name="Heyl A."/>
            <person name="Rumpler F."/>
            <person name="Villalobos L.I.A.C."/>
            <person name="Clay J.M."/>
            <person name="Skokan R."/>
            <person name="Toyoda A."/>
            <person name="Suzuki Y."/>
            <person name="Kagoshima H."/>
            <person name="Schijlen E."/>
            <person name="Tajeshwar N."/>
            <person name="Catarino B."/>
            <person name="Hetherington A.J."/>
            <person name="Saltykova A."/>
            <person name="Bonnot C."/>
            <person name="Breuninger H."/>
            <person name="Symeonidi A."/>
            <person name="Radhakrishnan G.V."/>
            <person name="Van Nieuwerburgh F."/>
            <person name="Deforce D."/>
            <person name="Chang C."/>
            <person name="Karol K.G."/>
            <person name="Hedrich R."/>
            <person name="Ulvskov P."/>
            <person name="Glockner G."/>
            <person name="Delwiche C.F."/>
            <person name="Petrasek J."/>
            <person name="Van de Peer Y."/>
            <person name="Friml J."/>
            <person name="Beilby M."/>
            <person name="Dolan L."/>
            <person name="Kohara Y."/>
            <person name="Sugano S."/>
            <person name="Fujiyama A."/>
            <person name="Delaux P.-M."/>
            <person name="Quint M."/>
            <person name="TheiBen G."/>
            <person name="Hagemann M."/>
            <person name="Harholt J."/>
            <person name="Dunand C."/>
            <person name="Zachgo S."/>
            <person name="Langdale J."/>
            <person name="Maumus F."/>
            <person name="Straeten D.V.D."/>
            <person name="Gould S.B."/>
            <person name="Rensing S.A."/>
        </authorList>
    </citation>
    <scope>NUCLEOTIDE SEQUENCE [LARGE SCALE GENOMIC DNA]</scope>
    <source>
        <strain evidence="2 3">S276</strain>
    </source>
</reference>
<dbReference type="InterPro" id="IPR012310">
    <property type="entry name" value="DNA_ligase_ATP-dep_cent"/>
</dbReference>
<dbReference type="GO" id="GO:0005524">
    <property type="term" value="F:ATP binding"/>
    <property type="evidence" value="ECO:0007669"/>
    <property type="project" value="InterPro"/>
</dbReference>